<keyword evidence="2" id="KW-1185">Reference proteome</keyword>
<proteinExistence type="predicted"/>
<name>A0A330L2P7_9BACT</name>
<sequence length="272" mass="30075">MSATFLSAYVLAAALMNVEAESLPMYIPPPWWLPEPSYAFTGASSIPRELGEKLVMERTGEDAHRALSIVVLVTAEYAKVRAALLQTVTTQWGILQQHDNVTGPIPHKSPRLVGGAQEWPPLGESLVMITEDGKTPQLIEVEVLTNPYNIVESIHGSSQTLMRVSDGKGIWGHDLTLIQLMRVDRALEWAWAQFGSHPVFPLPYKKERGSLGGVTSTEIRLLESLKTSIPGVELRYFVPDLDINVNSSKRGALRSGISTAVEHFHEKSKDRK</sequence>
<evidence type="ECO:0000313" key="2">
    <source>
        <dbReference type="Proteomes" id="UP000248168"/>
    </source>
</evidence>
<dbReference type="InParanoid" id="A0A330L2P7"/>
<gene>
    <name evidence="1" type="ORF">NITLEN_11127</name>
</gene>
<reference evidence="2" key="1">
    <citation type="submission" date="2018-04" db="EMBL/GenBank/DDBJ databases">
        <authorList>
            <person name="Lucker S."/>
            <person name="Sakoula D."/>
        </authorList>
    </citation>
    <scope>NUCLEOTIDE SEQUENCE [LARGE SCALE GENOMIC DNA]</scope>
</reference>
<dbReference type="RefSeq" id="WP_121988471.1">
    <property type="nucleotide sequence ID" value="NZ_OUNR01000001.1"/>
</dbReference>
<accession>A0A330L2P7</accession>
<organism evidence="1 2">
    <name type="scientific">Nitrospira lenta</name>
    <dbReference type="NCBI Taxonomy" id="1436998"/>
    <lineage>
        <taxon>Bacteria</taxon>
        <taxon>Pseudomonadati</taxon>
        <taxon>Nitrospirota</taxon>
        <taxon>Nitrospiria</taxon>
        <taxon>Nitrospirales</taxon>
        <taxon>Nitrospiraceae</taxon>
        <taxon>Nitrospira</taxon>
    </lineage>
</organism>
<dbReference type="EMBL" id="OUNR01000001">
    <property type="protein sequence ID" value="SPP64041.1"/>
    <property type="molecule type" value="Genomic_DNA"/>
</dbReference>
<dbReference type="Proteomes" id="UP000248168">
    <property type="component" value="Unassembled WGS sequence"/>
</dbReference>
<protein>
    <submittedName>
        <fullName evidence="1">Uncharacterized protein</fullName>
    </submittedName>
</protein>
<dbReference type="AlphaFoldDB" id="A0A330L2P7"/>
<evidence type="ECO:0000313" key="1">
    <source>
        <dbReference type="EMBL" id="SPP64041.1"/>
    </source>
</evidence>